<dbReference type="GO" id="GO:1901137">
    <property type="term" value="P:carbohydrate derivative biosynthetic process"/>
    <property type="evidence" value="ECO:0007669"/>
    <property type="project" value="UniProtKB-ARBA"/>
</dbReference>
<evidence type="ECO:0000259" key="1">
    <source>
        <dbReference type="PROSITE" id="PS51304"/>
    </source>
</evidence>
<dbReference type="GO" id="GO:0030246">
    <property type="term" value="F:carbohydrate binding"/>
    <property type="evidence" value="ECO:0007669"/>
    <property type="project" value="InterPro"/>
</dbReference>
<organism evidence="2">
    <name type="scientific">Ostreococcus tauri</name>
    <name type="common">Marine green alga</name>
    <dbReference type="NCBI Taxonomy" id="70448"/>
    <lineage>
        <taxon>Eukaryota</taxon>
        <taxon>Viridiplantae</taxon>
        <taxon>Chlorophyta</taxon>
        <taxon>Mamiellophyceae</taxon>
        <taxon>Mamiellales</taxon>
        <taxon>Bathycoccaceae</taxon>
        <taxon>Ostreococcus</taxon>
    </lineage>
</organism>
<dbReference type="Gene3D" id="2.60.120.200">
    <property type="match status" value="1"/>
</dbReference>
<evidence type="ECO:0000313" key="2">
    <source>
        <dbReference type="EMBL" id="OUS43652.1"/>
    </source>
</evidence>
<proteinExistence type="predicted"/>
<dbReference type="AlphaFoldDB" id="A0A1Y5I923"/>
<gene>
    <name evidence="2" type="ORF">BE221DRAFT_194351</name>
</gene>
<dbReference type="PROSITE" id="PS51304">
    <property type="entry name" value="GALECTIN"/>
    <property type="match status" value="1"/>
</dbReference>
<dbReference type="Proteomes" id="UP000195557">
    <property type="component" value="Unassembled WGS sequence"/>
</dbReference>
<accession>A0A1Y5I923</accession>
<dbReference type="SUPFAM" id="SSF49899">
    <property type="entry name" value="Concanavalin A-like lectins/glucanases"/>
    <property type="match status" value="1"/>
</dbReference>
<sequence>MDATTPLLESSRAPDASGWRRRAVAAGVALAVVAVGVLGMASNANTTTTTTTVSNTLGSGRTHANDVNANDVNATVYAMRARARWDAGLGYYKRTSVLPRRRPGRYARPTLTYTLHLGCLGAEGGIYDDVVEARIVRHNLGSDSFFDWEKGIRLSQVNLYPGDTGTFSVDTSAVDWEWGFAIKDSKGHVRYEIGTKKHGSPLSGNDECANTFGAYTNRIIGWDSRRTPEPGYIDYVFGSCARNCIPTGDPHTWSPKERAKNTQKMLANPPIGLGSAFKMYGVAGLGWCTINIHTTRGTSDDIMMVFNPRSRENTCVMDDATGCKPAVSDPNGQCNWRGRREAQQWDAAEMGAPTSSDMSRTWTFEFTYLEKGVGITLNGKPYYTFNWRSDDAGYGSVSYIQMNGGQPARVFKTGSCDLVASAHPRVAKEHPSSLVVGH</sequence>
<name>A0A1Y5I923_OSTTA</name>
<protein>
    <recommendedName>
        <fullName evidence="1">Galectin domain-containing protein</fullName>
    </recommendedName>
</protein>
<dbReference type="InterPro" id="IPR013320">
    <property type="entry name" value="ConA-like_dom_sf"/>
</dbReference>
<dbReference type="InterPro" id="IPR001079">
    <property type="entry name" value="Galectin_CRD"/>
</dbReference>
<dbReference type="EMBL" id="KZ155830">
    <property type="protein sequence ID" value="OUS43652.1"/>
    <property type="molecule type" value="Genomic_DNA"/>
</dbReference>
<reference evidence="2" key="1">
    <citation type="submission" date="2017-04" db="EMBL/GenBank/DDBJ databases">
        <title>Population genomics of picophytoplankton unveils novel chromosome hypervariability.</title>
        <authorList>
            <consortium name="DOE Joint Genome Institute"/>
            <person name="Blanc-Mathieu R."/>
            <person name="Krasovec M."/>
            <person name="Hebrard M."/>
            <person name="Yau S."/>
            <person name="Desgranges E."/>
            <person name="Martin J."/>
            <person name="Schackwitz W."/>
            <person name="Kuo A."/>
            <person name="Salin G."/>
            <person name="Donnadieu C."/>
            <person name="Desdevises Y."/>
            <person name="Sanchez-Ferandin S."/>
            <person name="Moreau H."/>
            <person name="Rivals E."/>
            <person name="Grigoriev I.V."/>
            <person name="Grimsley N."/>
            <person name="Eyre-Walker A."/>
            <person name="Piganeau G."/>
        </authorList>
    </citation>
    <scope>NUCLEOTIDE SEQUENCE [LARGE SCALE GENOMIC DNA]</scope>
    <source>
        <strain evidence="2">RCC 1115</strain>
    </source>
</reference>
<feature type="domain" description="Galectin" evidence="1">
    <location>
        <begin position="263"/>
        <end position="419"/>
    </location>
</feature>